<evidence type="ECO:0000256" key="12">
    <source>
        <dbReference type="SAM" id="Phobius"/>
    </source>
</evidence>
<reference evidence="13" key="2">
    <citation type="submission" date="2025-09" db="UniProtKB">
        <authorList>
            <consortium name="Ensembl"/>
        </authorList>
    </citation>
    <scope>IDENTIFICATION</scope>
</reference>
<evidence type="ECO:0008006" key="15">
    <source>
        <dbReference type="Google" id="ProtNLM"/>
    </source>
</evidence>
<evidence type="ECO:0000256" key="2">
    <source>
        <dbReference type="ARBA" id="ARBA00022448"/>
    </source>
</evidence>
<keyword evidence="6" id="KW-0999">Mitochondrion inner membrane</keyword>
<evidence type="ECO:0000256" key="8">
    <source>
        <dbReference type="ARBA" id="ARBA00022989"/>
    </source>
</evidence>
<organism evidence="13 14">
    <name type="scientific">Apteryx owenii</name>
    <name type="common">Little spotted kiwi</name>
    <dbReference type="NCBI Taxonomy" id="8824"/>
    <lineage>
        <taxon>Eukaryota</taxon>
        <taxon>Metazoa</taxon>
        <taxon>Chordata</taxon>
        <taxon>Craniata</taxon>
        <taxon>Vertebrata</taxon>
        <taxon>Euteleostomi</taxon>
        <taxon>Archelosauria</taxon>
        <taxon>Archosauria</taxon>
        <taxon>Dinosauria</taxon>
        <taxon>Saurischia</taxon>
        <taxon>Theropoda</taxon>
        <taxon>Coelurosauria</taxon>
        <taxon>Aves</taxon>
        <taxon>Palaeognathae</taxon>
        <taxon>Apterygiformes</taxon>
        <taxon>Apterygidae</taxon>
        <taxon>Apteryx</taxon>
    </lineage>
</organism>
<evidence type="ECO:0000256" key="4">
    <source>
        <dbReference type="ARBA" id="ARBA00022692"/>
    </source>
</evidence>
<proteinExistence type="inferred from homology"/>
<dbReference type="AlphaFoldDB" id="A0A8B9S7L7"/>
<sequence>MTCFAIKCGPTNFAVSSRLLAFVEKKIIPVSRDPAVQTKPLKMTRTGGRGEGLKFSKIFYKASPRVWSVSRSMGSDHERPWGMVLPVSLLCAGLLLWCVFRDKTEIDERLEAVFSDQIVDPVDVTQKSSAAFLPAYFRTPRPPS</sequence>
<evidence type="ECO:0000313" key="13">
    <source>
        <dbReference type="Ensembl" id="ENSAOWP00000012894.1"/>
    </source>
</evidence>
<keyword evidence="4 12" id="KW-0812">Transmembrane</keyword>
<evidence type="ECO:0000256" key="10">
    <source>
        <dbReference type="ARBA" id="ARBA00023136"/>
    </source>
</evidence>
<evidence type="ECO:0000256" key="9">
    <source>
        <dbReference type="ARBA" id="ARBA00023128"/>
    </source>
</evidence>
<keyword evidence="10 12" id="KW-0472">Membrane</keyword>
<feature type="transmembrane region" description="Helical" evidence="12">
    <location>
        <begin position="81"/>
        <end position="100"/>
    </location>
</feature>
<reference evidence="13" key="1">
    <citation type="submission" date="2025-08" db="UniProtKB">
        <authorList>
            <consortium name="Ensembl"/>
        </authorList>
    </citation>
    <scope>IDENTIFICATION</scope>
</reference>
<dbReference type="PANTHER" id="PTHR35268:SF1">
    <property type="entry name" value="UBIQUINOL-CYTOCHROME-C REDUCTASE COMPLEX ASSEMBLY FACTOR 4"/>
    <property type="match status" value="1"/>
</dbReference>
<dbReference type="Ensembl" id="ENSAOWT00000014664.1">
    <property type="protein sequence ID" value="ENSAOWP00000012894.1"/>
    <property type="gene ID" value="ENSAOWG00000008809.1"/>
</dbReference>
<dbReference type="GO" id="GO:0005743">
    <property type="term" value="C:mitochondrial inner membrane"/>
    <property type="evidence" value="ECO:0007669"/>
    <property type="project" value="UniProtKB-SubCell"/>
</dbReference>
<dbReference type="Pfam" id="PF15013">
    <property type="entry name" value="CCSMST1"/>
    <property type="match status" value="1"/>
</dbReference>
<keyword evidence="7" id="KW-0249">Electron transport</keyword>
<evidence type="ECO:0000256" key="6">
    <source>
        <dbReference type="ARBA" id="ARBA00022792"/>
    </source>
</evidence>
<comment type="similarity">
    <text evidence="11">Belongs to the UQCC4 family.</text>
</comment>
<evidence type="ECO:0000256" key="5">
    <source>
        <dbReference type="ARBA" id="ARBA00022729"/>
    </source>
</evidence>
<evidence type="ECO:0000256" key="11">
    <source>
        <dbReference type="ARBA" id="ARBA00034713"/>
    </source>
</evidence>
<protein>
    <recommendedName>
        <fullName evidence="15">Protein CCSMST1</fullName>
    </recommendedName>
</protein>
<keyword evidence="2" id="KW-0813">Transport</keyword>
<name>A0A8B9S7L7_APTOW</name>
<comment type="subcellular location">
    <subcellularLocation>
        <location evidence="1">Mitochondrion inner membrane</location>
        <topology evidence="1">Single-pass membrane protein</topology>
    </subcellularLocation>
</comment>
<keyword evidence="8 12" id="KW-1133">Transmembrane helix</keyword>
<keyword evidence="9" id="KW-0496">Mitochondrion</keyword>
<accession>A0A8B9S7L7</accession>
<keyword evidence="5" id="KW-0732">Signal</keyword>
<evidence type="ECO:0000256" key="3">
    <source>
        <dbReference type="ARBA" id="ARBA00022660"/>
    </source>
</evidence>
<keyword evidence="3" id="KW-0679">Respiratory chain</keyword>
<dbReference type="InterPro" id="IPR023248">
    <property type="entry name" value="UQCC4_vert"/>
</dbReference>
<dbReference type="PRINTS" id="PR02042">
    <property type="entry name" value="CCSMST1"/>
</dbReference>
<dbReference type="PANTHER" id="PTHR35268">
    <property type="entry name" value="PROTEIN CCSMST1"/>
    <property type="match status" value="1"/>
</dbReference>
<evidence type="ECO:0000256" key="7">
    <source>
        <dbReference type="ARBA" id="ARBA00022982"/>
    </source>
</evidence>
<dbReference type="Proteomes" id="UP000694424">
    <property type="component" value="Unplaced"/>
</dbReference>
<keyword evidence="14" id="KW-1185">Reference proteome</keyword>
<dbReference type="InterPro" id="IPR029160">
    <property type="entry name" value="UQCC4"/>
</dbReference>
<evidence type="ECO:0000313" key="14">
    <source>
        <dbReference type="Proteomes" id="UP000694424"/>
    </source>
</evidence>
<evidence type="ECO:0000256" key="1">
    <source>
        <dbReference type="ARBA" id="ARBA00004434"/>
    </source>
</evidence>